<dbReference type="Pfam" id="PF13155">
    <property type="entry name" value="Toprim_2"/>
    <property type="match status" value="1"/>
</dbReference>
<protein>
    <submittedName>
        <fullName evidence="12">Bacterial DnaG primase, TOPRIM domain</fullName>
    </submittedName>
</protein>
<reference evidence="12" key="1">
    <citation type="submission" date="2020-04" db="EMBL/GenBank/DDBJ databases">
        <authorList>
            <person name="Chiriac C."/>
            <person name="Salcher M."/>
            <person name="Ghai R."/>
            <person name="Kavagutti S V."/>
        </authorList>
    </citation>
    <scope>NUCLEOTIDE SEQUENCE</scope>
</reference>
<dbReference type="EMBL" id="LR796484">
    <property type="protein sequence ID" value="CAB4148133.1"/>
    <property type="molecule type" value="Genomic_DNA"/>
</dbReference>
<name>A0A6J5NSQ4_9CAUD</name>
<dbReference type="PANTHER" id="PTHR30313:SF2">
    <property type="entry name" value="DNA PRIMASE"/>
    <property type="match status" value="1"/>
</dbReference>
<sequence length="308" mass="34402">MTVEEMEDTLTRLGMETVSTRGDEVQSYCPAHKDRTGHEDRNPSFWINADTGAFICFSCQFKGNVYSLINYVSGIDYDKAKEWFDSPSLLVSRFNRITEAKAPIEEPTVITESMLSAFVDPPAEALAARGLSINAARAYELCWDARNENWIIPIRDARTEKLLGWQEKGYSRRHFNNTPAKMKKSNSLFGLRQYVGGDMIVVESPLDVVRLASIGITGGVALYGALISLSQLTHIKGADRIIFALDNDEAGRNASKDMLKVCREMSMEAWFFNYSHTEMKDVGGMSLDEVRLGISNAKHSVHGLKALL</sequence>
<dbReference type="GO" id="GO:0003677">
    <property type="term" value="F:DNA binding"/>
    <property type="evidence" value="ECO:0007669"/>
    <property type="project" value="InterPro"/>
</dbReference>
<dbReference type="SUPFAM" id="SSF57783">
    <property type="entry name" value="Zinc beta-ribbon"/>
    <property type="match status" value="1"/>
</dbReference>
<evidence type="ECO:0000256" key="3">
    <source>
        <dbReference type="ARBA" id="ARBA00022679"/>
    </source>
</evidence>
<keyword evidence="6" id="KW-0479">Metal-binding</keyword>
<keyword evidence="1" id="KW-0240">DNA-directed RNA polymerase</keyword>
<evidence type="ECO:0000256" key="1">
    <source>
        <dbReference type="ARBA" id="ARBA00022478"/>
    </source>
</evidence>
<dbReference type="GO" id="GO:0000428">
    <property type="term" value="C:DNA-directed RNA polymerase complex"/>
    <property type="evidence" value="ECO:0007669"/>
    <property type="project" value="UniProtKB-KW"/>
</dbReference>
<dbReference type="SUPFAM" id="SSF56731">
    <property type="entry name" value="DNA primase core"/>
    <property type="match status" value="1"/>
</dbReference>
<dbReference type="Pfam" id="PF01807">
    <property type="entry name" value="Zn_ribbon_DnaG"/>
    <property type="match status" value="1"/>
</dbReference>
<dbReference type="InterPro" id="IPR034151">
    <property type="entry name" value="TOPRIM_DnaG_bac"/>
</dbReference>
<accession>A0A6J5NSQ4</accession>
<feature type="domain" description="Toprim" evidence="10">
    <location>
        <begin position="197"/>
        <end position="277"/>
    </location>
</feature>
<evidence type="ECO:0000256" key="4">
    <source>
        <dbReference type="ARBA" id="ARBA00022695"/>
    </source>
</evidence>
<keyword evidence="4" id="KW-0548">Nucleotidyltransferase</keyword>
<evidence type="ECO:0000256" key="5">
    <source>
        <dbReference type="ARBA" id="ARBA00022705"/>
    </source>
</evidence>
<keyword evidence="5" id="KW-0235">DNA replication</keyword>
<evidence type="ECO:0000259" key="10">
    <source>
        <dbReference type="PROSITE" id="PS50880"/>
    </source>
</evidence>
<keyword evidence="3" id="KW-0808">Transferase</keyword>
<organism evidence="12">
    <name type="scientific">uncultured Caudovirales phage</name>
    <dbReference type="NCBI Taxonomy" id="2100421"/>
    <lineage>
        <taxon>Viruses</taxon>
        <taxon>Duplodnaviria</taxon>
        <taxon>Heunggongvirae</taxon>
        <taxon>Uroviricota</taxon>
        <taxon>Caudoviricetes</taxon>
        <taxon>Peduoviridae</taxon>
        <taxon>Maltschvirus</taxon>
        <taxon>Maltschvirus maltsch</taxon>
    </lineage>
</organism>
<dbReference type="Gene3D" id="3.90.580.10">
    <property type="entry name" value="Zinc finger, CHC2-type domain"/>
    <property type="match status" value="1"/>
</dbReference>
<keyword evidence="7" id="KW-0863">Zinc-finger</keyword>
<dbReference type="SMART" id="SM00400">
    <property type="entry name" value="ZnF_CHCC"/>
    <property type="match status" value="1"/>
</dbReference>
<keyword evidence="8" id="KW-0862">Zinc</keyword>
<dbReference type="PANTHER" id="PTHR30313">
    <property type="entry name" value="DNA PRIMASE"/>
    <property type="match status" value="1"/>
</dbReference>
<dbReference type="EMBL" id="LR796666">
    <property type="protein sequence ID" value="CAB4158184.1"/>
    <property type="molecule type" value="Genomic_DNA"/>
</dbReference>
<evidence type="ECO:0000256" key="8">
    <source>
        <dbReference type="ARBA" id="ARBA00022833"/>
    </source>
</evidence>
<dbReference type="GO" id="GO:0006269">
    <property type="term" value="P:DNA replication, synthesis of primer"/>
    <property type="evidence" value="ECO:0007669"/>
    <property type="project" value="UniProtKB-KW"/>
</dbReference>
<dbReference type="SMART" id="SM00493">
    <property type="entry name" value="TOPRIM"/>
    <property type="match status" value="1"/>
</dbReference>
<dbReference type="GO" id="GO:0008270">
    <property type="term" value="F:zinc ion binding"/>
    <property type="evidence" value="ECO:0007669"/>
    <property type="project" value="UniProtKB-KW"/>
</dbReference>
<dbReference type="GO" id="GO:0003899">
    <property type="term" value="F:DNA-directed RNA polymerase activity"/>
    <property type="evidence" value="ECO:0007669"/>
    <property type="project" value="InterPro"/>
</dbReference>
<dbReference type="PROSITE" id="PS50880">
    <property type="entry name" value="TOPRIM"/>
    <property type="match status" value="1"/>
</dbReference>
<proteinExistence type="predicted"/>
<dbReference type="CDD" id="cd03364">
    <property type="entry name" value="TOPRIM_DnaG_primases"/>
    <property type="match status" value="1"/>
</dbReference>
<dbReference type="Gene3D" id="3.40.1360.10">
    <property type="match status" value="1"/>
</dbReference>
<evidence type="ECO:0000256" key="7">
    <source>
        <dbReference type="ARBA" id="ARBA00022771"/>
    </source>
</evidence>
<evidence type="ECO:0000256" key="6">
    <source>
        <dbReference type="ARBA" id="ARBA00022723"/>
    </source>
</evidence>
<gene>
    <name evidence="11" type="ORF">UFOVP429_115</name>
    <name evidence="12" type="ORF">UFOVP696_52</name>
</gene>
<evidence type="ECO:0000313" key="12">
    <source>
        <dbReference type="EMBL" id="CAB4158184.1"/>
    </source>
</evidence>
<evidence type="ECO:0000313" key="11">
    <source>
        <dbReference type="EMBL" id="CAB4148133.1"/>
    </source>
</evidence>
<dbReference type="InterPro" id="IPR036977">
    <property type="entry name" value="DNA_primase_Znf_CHC2"/>
</dbReference>
<dbReference type="InterPro" id="IPR050219">
    <property type="entry name" value="DnaG_primase"/>
</dbReference>
<dbReference type="InterPro" id="IPR006171">
    <property type="entry name" value="TOPRIM_dom"/>
</dbReference>
<keyword evidence="2" id="KW-0639">Primosome</keyword>
<evidence type="ECO:0000256" key="2">
    <source>
        <dbReference type="ARBA" id="ARBA00022515"/>
    </source>
</evidence>
<keyword evidence="9" id="KW-0804">Transcription</keyword>
<evidence type="ECO:0000256" key="9">
    <source>
        <dbReference type="ARBA" id="ARBA00023163"/>
    </source>
</evidence>
<dbReference type="InterPro" id="IPR002694">
    <property type="entry name" value="Znf_CHC2"/>
</dbReference>